<dbReference type="PIRSF" id="PIRSF000980">
    <property type="entry name" value="RecC"/>
    <property type="match status" value="1"/>
</dbReference>
<protein>
    <recommendedName>
        <fullName evidence="10">RecBCD enzyme subunit RecC</fullName>
    </recommendedName>
    <alternativeName>
        <fullName evidence="10">Exonuclease V subunit RecC</fullName>
        <shortName evidence="10">ExoV subunit RecC</shortName>
    </alternativeName>
    <alternativeName>
        <fullName evidence="10">Helicase/nuclease RecBCD subunit RecC</fullName>
    </alternativeName>
</protein>
<keyword evidence="8 10" id="KW-0238">DNA-binding</keyword>
<dbReference type="PANTHER" id="PTHR30591:SF1">
    <property type="entry name" value="RECBCD ENZYME SUBUNIT RECC"/>
    <property type="match status" value="1"/>
</dbReference>
<keyword evidence="4 10" id="KW-0378">Hydrolase</keyword>
<evidence type="ECO:0000256" key="4">
    <source>
        <dbReference type="ARBA" id="ARBA00022801"/>
    </source>
</evidence>
<dbReference type="InterPro" id="IPR027417">
    <property type="entry name" value="P-loop_NTPase"/>
</dbReference>
<evidence type="ECO:0000256" key="9">
    <source>
        <dbReference type="ARBA" id="ARBA00023204"/>
    </source>
</evidence>
<dbReference type="SUPFAM" id="SSF52980">
    <property type="entry name" value="Restriction endonuclease-like"/>
    <property type="match status" value="1"/>
</dbReference>
<comment type="caution">
    <text evidence="12">The sequence shown here is derived from an EMBL/GenBank/DDBJ whole genome shotgun (WGS) entry which is preliminary data.</text>
</comment>
<keyword evidence="9 10" id="KW-0234">DNA repair</keyword>
<dbReference type="Pfam" id="PF17946">
    <property type="entry name" value="RecC_C"/>
    <property type="match status" value="1"/>
</dbReference>
<dbReference type="SUPFAM" id="SSF52540">
    <property type="entry name" value="P-loop containing nucleoside triphosphate hydrolases"/>
    <property type="match status" value="2"/>
</dbReference>
<evidence type="ECO:0000256" key="7">
    <source>
        <dbReference type="ARBA" id="ARBA00022840"/>
    </source>
</evidence>
<evidence type="ECO:0000256" key="2">
    <source>
        <dbReference type="ARBA" id="ARBA00022741"/>
    </source>
</evidence>
<dbReference type="RefSeq" id="WP_135710654.1">
    <property type="nucleotide sequence ID" value="NZ_CABFKI010000010.1"/>
</dbReference>
<keyword evidence="13" id="KW-1185">Reference proteome</keyword>
<accession>A0ABY6TM26</accession>
<evidence type="ECO:0000256" key="8">
    <source>
        <dbReference type="ARBA" id="ARBA00023125"/>
    </source>
</evidence>
<name>A0ABY6TM26_9PAST</name>
<dbReference type="GO" id="GO:0008854">
    <property type="term" value="F:exodeoxyribonuclease V activity"/>
    <property type="evidence" value="ECO:0007669"/>
    <property type="project" value="UniProtKB-EC"/>
</dbReference>
<keyword evidence="3 10" id="KW-0227">DNA damage</keyword>
<dbReference type="InterPro" id="IPR006697">
    <property type="entry name" value="RecC"/>
</dbReference>
<keyword evidence="5 10" id="KW-0347">Helicase</keyword>
<dbReference type="Gene3D" id="3.40.50.300">
    <property type="entry name" value="P-loop containing nucleotide triphosphate hydrolases"/>
    <property type="match status" value="2"/>
</dbReference>
<comment type="subunit">
    <text evidence="10">Heterotrimer of RecB, RecC and RecD. All subunits contribute to DNA-binding.</text>
</comment>
<keyword evidence="1 10" id="KW-0540">Nuclease</keyword>
<evidence type="ECO:0000313" key="13">
    <source>
        <dbReference type="Proteomes" id="UP000308167"/>
    </source>
</evidence>
<comment type="miscellaneous">
    <text evidence="10">In the RecBCD complex, RecB has a slow 3'-5' helicase, an exonuclease activity and loads RecA onto ssDNA, RecD has a fast 5'-3' helicase activity, while RecC stimulates the ATPase and processivity of the RecB helicase and contributes to recognition of the Chi site.</text>
</comment>
<evidence type="ECO:0000256" key="10">
    <source>
        <dbReference type="HAMAP-Rule" id="MF_01486"/>
    </source>
</evidence>
<comment type="function">
    <text evidence="10">A helicase/nuclease that prepares dsDNA breaks (DSB) for recombinational DNA repair. Binds to DSBs and unwinds DNA via a highly rapid and processive ATP-dependent bidirectional helicase activity. Unwinds dsDNA until it encounters a Chi (crossover hotspot instigator) sequence from the 3' direction. Cuts ssDNA a few nucleotides 3' to the Chi site. The properties and activities of the enzyme are changed at Chi. The Chi-altered holoenzyme produces a long 3'-ssDNA overhang and facilitates RecA-binding to the ssDNA for homologous DNA recombination and repair. Holoenzyme degrades any linearized DNA that is unable to undergo homologous recombination. In the holoenzyme this subunit recognizes the wild-type Chi sequence, and when added to isolated RecB increases its ATP-dependent helicase processivity.</text>
</comment>
<organism evidence="12 13">
    <name type="scientific">Actinobacillus porcinus</name>
    <dbReference type="NCBI Taxonomy" id="51048"/>
    <lineage>
        <taxon>Bacteria</taxon>
        <taxon>Pseudomonadati</taxon>
        <taxon>Pseudomonadota</taxon>
        <taxon>Gammaproteobacteria</taxon>
        <taxon>Pasteurellales</taxon>
        <taxon>Pasteurellaceae</taxon>
        <taxon>Actinobacillus</taxon>
    </lineage>
</organism>
<dbReference type="Pfam" id="PF04257">
    <property type="entry name" value="Exonuc_V_gamma"/>
    <property type="match status" value="1"/>
</dbReference>
<dbReference type="Proteomes" id="UP000308167">
    <property type="component" value="Unassembled WGS sequence"/>
</dbReference>
<keyword evidence="7 10" id="KW-0067">ATP-binding</keyword>
<dbReference type="Gene3D" id="1.10.10.160">
    <property type="match status" value="1"/>
</dbReference>
<dbReference type="InterPro" id="IPR013986">
    <property type="entry name" value="DExx_box_DNA_helicase_dom_sf"/>
</dbReference>
<dbReference type="HAMAP" id="MF_01486">
    <property type="entry name" value="RecC"/>
    <property type="match status" value="1"/>
</dbReference>
<evidence type="ECO:0000259" key="11">
    <source>
        <dbReference type="Pfam" id="PF17946"/>
    </source>
</evidence>
<feature type="domain" description="RecC C-terminal" evidence="11">
    <location>
        <begin position="823"/>
        <end position="1040"/>
    </location>
</feature>
<evidence type="ECO:0000313" key="12">
    <source>
        <dbReference type="EMBL" id="VTU08789.1"/>
    </source>
</evidence>
<keyword evidence="2 10" id="KW-0547">Nucleotide-binding</keyword>
<dbReference type="GeneID" id="86156006"/>
<keyword evidence="6 10" id="KW-0269">Exonuclease</keyword>
<proteinExistence type="inferred from homology"/>
<dbReference type="EMBL" id="CABFKI010000010">
    <property type="protein sequence ID" value="VTU08789.1"/>
    <property type="molecule type" value="Genomic_DNA"/>
</dbReference>
<dbReference type="InterPro" id="IPR011335">
    <property type="entry name" value="Restrct_endonuc-II-like"/>
</dbReference>
<dbReference type="InterPro" id="IPR041500">
    <property type="entry name" value="RecC_C"/>
</dbReference>
<gene>
    <name evidence="10 12" type="primary">recC</name>
    <name evidence="12" type="ORF">SAMEA1410922_01628</name>
</gene>
<evidence type="ECO:0000256" key="6">
    <source>
        <dbReference type="ARBA" id="ARBA00022839"/>
    </source>
</evidence>
<dbReference type="PANTHER" id="PTHR30591">
    <property type="entry name" value="RECBCD ENZYME SUBUNIT RECC"/>
    <property type="match status" value="1"/>
</dbReference>
<reference evidence="12 13" key="1">
    <citation type="submission" date="2019-05" db="EMBL/GenBank/DDBJ databases">
        <authorList>
            <consortium name="Pathogen Informatics"/>
        </authorList>
    </citation>
    <scope>NUCLEOTIDE SEQUENCE [LARGE SCALE GENOMIC DNA]</scope>
    <source>
        <strain evidence="12 13">NM319</strain>
    </source>
</reference>
<comment type="similarity">
    <text evidence="10">Belongs to the RecC family.</text>
</comment>
<dbReference type="NCBIfam" id="TIGR01450">
    <property type="entry name" value="recC"/>
    <property type="match status" value="1"/>
</dbReference>
<dbReference type="Gene3D" id="3.40.50.10930">
    <property type="match status" value="1"/>
</dbReference>
<evidence type="ECO:0000256" key="3">
    <source>
        <dbReference type="ARBA" id="ARBA00022763"/>
    </source>
</evidence>
<evidence type="ECO:0000256" key="5">
    <source>
        <dbReference type="ARBA" id="ARBA00022806"/>
    </source>
</evidence>
<sequence length="1114" mass="128627">MFYIYHSNDLDVQKDILLTLMEQIPSDPFVPETIMVQSPGMAQWLQLQIAEKKGIAANLKFPLPASFIWQQYVDNLPNVAEQSQFAKDAMAWRLMTLIPQANVAQLNAYLQSSSASEQQKRYQLALKIADLFDQYLVYRPDWIAAWERGDNAYIEQQIKNQKLTEHEKLFQQIQQDIQWQGELWRALVAEVQAQHKESAVQHRAKLHNAYLNLLQQQAPRNLPARLFVFGISALPKTYLETLVAMSTHCDIHLFFNNPSREYWGDIVDQQFAQKLALKQRQAWKSAEKNTALLSNISAPTEETQDGELLQVGNPLLATWGKLGRDFFYLLSQVDGTDIQFFTELTGTSLLSQVQNRILNLKPNKTALLTLAPNDRTLTFHACHSPMREVEVLHDYLLQLFQQEPTLTPKDIVVMVADIDQYTPYIQAVFGQYQRYSQGRLESRFIPFSISDGKLSENDVLLAAFLSLLKLKESQFSAEEVLALLDIPAVREKFHIELRELETLRHWVIDAGIRFGLKETTGSARNLNAWQAGLERMLLGFALSEKNAIWQETLGFDNAYGLKAQLVGNLVAYLECLQQWHQTLLQDHTMAEWQEILTALVDNFFALNSDNQDTLLYIKDCIQSQADLLADIHFEQGINIDVMAEVMAVKLNDNDNSLKFLVGKVSFCTLLPMRAIPFKVVCLLGMNDADYPRQQTPNSFDLMQYHRQKGDRFRRDDDRYLFLEALLAAQDYLYISYVGRSATDNQPLEPSVLVSQLLDYINDNAEDEQKIAVQQHAMTIFSPENFSENHRTFAKEWLPLANRQQQQPTDFAAQPLTAPKESIESIDFAQLVQFVKNPVRYYFEKQLGVYLRNNDELIADAENFELNGLDLYQINHALLTCSEEELDDFFHKLRLKGVSPRGHFATVYEQKVRSNMAEFRETLRDYVQQLPQTEWVELEVETSQGNLLLQGALDQLFGDKKQRIVWRVGKMKDNFKIEHWLMYLWQVATTGRQESPLLYYKDDKGVQCFQFEKLDKTAALKQLTVYVEAYLQGLQQIQLIPTVDLSNGLKMSEKSAVDKVAFLSKIAYGNGQYGEKADFYWQRVFMQTQNWDFEKMSKQIQDWFALMLTPPKKDK</sequence>
<evidence type="ECO:0000256" key="1">
    <source>
        <dbReference type="ARBA" id="ARBA00022722"/>
    </source>
</evidence>
<dbReference type="Gene3D" id="1.10.10.990">
    <property type="match status" value="1"/>
</dbReference>